<accession>A0A940SZB1</accession>
<sequence>MDNQEQRLIKLILEISKIDLQNSLDDQINNIKKNYEIDNLNNIFNALTKVNKAHIKKIQTVVSPSTQHTVKVTTKNKKINFSEKEIEEIFQKNDINDINRNYTKKEVETMYICLTKSKPLTSLNKFQIIKNIDSKYKSIHRAKKIHENYTLSV</sequence>
<dbReference type="RefSeq" id="WP_209532575.1">
    <property type="nucleotide sequence ID" value="NZ_JAEEGA010000024.1"/>
</dbReference>
<dbReference type="AlphaFoldDB" id="A0A940SZB1"/>
<proteinExistence type="predicted"/>
<name>A0A940SZB1_9ENTE</name>
<protein>
    <submittedName>
        <fullName evidence="1">Uncharacterized protein</fullName>
    </submittedName>
</protein>
<gene>
    <name evidence="1" type="ORF">I6N95_24885</name>
</gene>
<dbReference type="EMBL" id="JAEEGA010000024">
    <property type="protein sequence ID" value="MBP1044248.1"/>
    <property type="molecule type" value="Genomic_DNA"/>
</dbReference>
<comment type="caution">
    <text evidence="1">The sequence shown here is derived from an EMBL/GenBank/DDBJ whole genome shotgun (WGS) entry which is preliminary data.</text>
</comment>
<evidence type="ECO:0000313" key="1">
    <source>
        <dbReference type="EMBL" id="MBP1044248.1"/>
    </source>
</evidence>
<organism evidence="1 2">
    <name type="scientific">Vagococcus allomyrinae</name>
    <dbReference type="NCBI Taxonomy" id="2794353"/>
    <lineage>
        <taxon>Bacteria</taxon>
        <taxon>Bacillati</taxon>
        <taxon>Bacillota</taxon>
        <taxon>Bacilli</taxon>
        <taxon>Lactobacillales</taxon>
        <taxon>Enterococcaceae</taxon>
        <taxon>Vagococcus</taxon>
    </lineage>
</organism>
<dbReference type="Proteomes" id="UP000674938">
    <property type="component" value="Unassembled WGS sequence"/>
</dbReference>
<evidence type="ECO:0000313" key="2">
    <source>
        <dbReference type="Proteomes" id="UP000674938"/>
    </source>
</evidence>
<reference evidence="1" key="1">
    <citation type="submission" date="2020-12" db="EMBL/GenBank/DDBJ databases">
        <title>Vagococcus allomyrinae sp. nov. and Enterococcus lavae sp. nov., isolated from the larvae of Allomyrina dichotoma.</title>
        <authorList>
            <person name="Lee S.D."/>
        </authorList>
    </citation>
    <scope>NUCLEOTIDE SEQUENCE</scope>
    <source>
        <strain evidence="1">BWB3-3</strain>
    </source>
</reference>
<keyword evidence="2" id="KW-1185">Reference proteome</keyword>